<accession>A0A367IWC8</accession>
<evidence type="ECO:0000313" key="1">
    <source>
        <dbReference type="EMBL" id="RCH81952.1"/>
    </source>
</evidence>
<feature type="non-terminal residue" evidence="1">
    <location>
        <position position="1"/>
    </location>
</feature>
<protein>
    <submittedName>
        <fullName evidence="1">Uncharacterized protein</fullName>
    </submittedName>
</protein>
<feature type="non-terminal residue" evidence="1">
    <location>
        <position position="221"/>
    </location>
</feature>
<comment type="caution">
    <text evidence="1">The sequence shown here is derived from an EMBL/GenBank/DDBJ whole genome shotgun (WGS) entry which is preliminary data.</text>
</comment>
<sequence length="221" mass="25585">AVHKRVYNPCNQVRLAVERNGILPEVDVLNDKSRSLLRDLLSVYPKDYKFQKNSIFYDVKVRPENHLEALYKIAELFESEQLKQFICFPLRTTFIPCYMTLDSKIIHHHIIKSKKAPTPEIKFEVWGTVVNLQDKSFKSQCHNKSLCFQGTIETNGVSVSIIKQNMSTSRKAPLVINKKDNVHTAYIESLSQTELKQTEGKCVFMDPGRRDLLYCMKETIT</sequence>
<dbReference type="Proteomes" id="UP000253551">
    <property type="component" value="Unassembled WGS sequence"/>
</dbReference>
<dbReference type="OrthoDB" id="2288631at2759"/>
<reference evidence="1 2" key="1">
    <citation type="journal article" date="2018" name="G3 (Bethesda)">
        <title>Phylogenetic and Phylogenomic Definition of Rhizopus Species.</title>
        <authorList>
            <person name="Gryganskyi A.P."/>
            <person name="Golan J."/>
            <person name="Dolatabadi S."/>
            <person name="Mondo S."/>
            <person name="Robb S."/>
            <person name="Idnurm A."/>
            <person name="Muszewska A."/>
            <person name="Steczkiewicz K."/>
            <person name="Masonjones S."/>
            <person name="Liao H.L."/>
            <person name="Gajdeczka M.T."/>
            <person name="Anike F."/>
            <person name="Vuek A."/>
            <person name="Anishchenko I.M."/>
            <person name="Voigt K."/>
            <person name="de Hoog G.S."/>
            <person name="Smith M.E."/>
            <person name="Heitman J."/>
            <person name="Vilgalys R."/>
            <person name="Stajich J.E."/>
        </authorList>
    </citation>
    <scope>NUCLEOTIDE SEQUENCE [LARGE SCALE GENOMIC DNA]</scope>
    <source>
        <strain evidence="1 2">LSU 92-RS-03</strain>
    </source>
</reference>
<keyword evidence="2" id="KW-1185">Reference proteome</keyword>
<gene>
    <name evidence="1" type="ORF">CU098_008325</name>
</gene>
<dbReference type="AlphaFoldDB" id="A0A367IWC8"/>
<dbReference type="EMBL" id="PJQM01005296">
    <property type="protein sequence ID" value="RCH81952.1"/>
    <property type="molecule type" value="Genomic_DNA"/>
</dbReference>
<evidence type="ECO:0000313" key="2">
    <source>
        <dbReference type="Proteomes" id="UP000253551"/>
    </source>
</evidence>
<organism evidence="1 2">
    <name type="scientific">Rhizopus stolonifer</name>
    <name type="common">Rhizopus nigricans</name>
    <dbReference type="NCBI Taxonomy" id="4846"/>
    <lineage>
        <taxon>Eukaryota</taxon>
        <taxon>Fungi</taxon>
        <taxon>Fungi incertae sedis</taxon>
        <taxon>Mucoromycota</taxon>
        <taxon>Mucoromycotina</taxon>
        <taxon>Mucoromycetes</taxon>
        <taxon>Mucorales</taxon>
        <taxon>Mucorineae</taxon>
        <taxon>Rhizopodaceae</taxon>
        <taxon>Rhizopus</taxon>
    </lineage>
</organism>
<proteinExistence type="predicted"/>
<name>A0A367IWC8_RHIST</name>